<gene>
    <name evidence="2" type="ORF">CLTEP_00800</name>
</gene>
<evidence type="ECO:0000313" key="3">
    <source>
        <dbReference type="Proteomes" id="UP000075531"/>
    </source>
</evidence>
<dbReference type="InterPro" id="IPR025664">
    <property type="entry name" value="Spore_III_AC/AD"/>
</dbReference>
<evidence type="ECO:0000256" key="1">
    <source>
        <dbReference type="SAM" id="Phobius"/>
    </source>
</evidence>
<dbReference type="RefSeq" id="WP_066820870.1">
    <property type="nucleotide sequence ID" value="NZ_LTBA01000001.1"/>
</dbReference>
<feature type="transmembrane region" description="Helical" evidence="1">
    <location>
        <begin position="36"/>
        <end position="56"/>
    </location>
</feature>
<organism evidence="2 3">
    <name type="scientific">Clostridium tepidiprofundi DSM 19306</name>
    <dbReference type="NCBI Taxonomy" id="1121338"/>
    <lineage>
        <taxon>Bacteria</taxon>
        <taxon>Bacillati</taxon>
        <taxon>Bacillota</taxon>
        <taxon>Clostridia</taxon>
        <taxon>Eubacteriales</taxon>
        <taxon>Clostridiaceae</taxon>
        <taxon>Clostridium</taxon>
    </lineage>
</organism>
<accession>A0A151B7R5</accession>
<dbReference type="OrthoDB" id="1926511at2"/>
<name>A0A151B7R5_9CLOT</name>
<dbReference type="EMBL" id="LTBA01000001">
    <property type="protein sequence ID" value="KYH35687.1"/>
    <property type="molecule type" value="Genomic_DNA"/>
</dbReference>
<proteinExistence type="predicted"/>
<dbReference type="InterPro" id="IPR009570">
    <property type="entry name" value="Spore_III_AC"/>
</dbReference>
<sequence>MLDVSLLFKIGAIGIVIIVLDKVLKSAGKEDYAVITNLTGVIIILLMVINLISQLFTTVKTLFQL</sequence>
<keyword evidence="3" id="KW-1185">Reference proteome</keyword>
<reference evidence="2 3" key="1">
    <citation type="submission" date="2016-02" db="EMBL/GenBank/DDBJ databases">
        <title>Genome sequence of Clostridium tepidiprofundi DSM 19306.</title>
        <authorList>
            <person name="Poehlein A."/>
            <person name="Daniel R."/>
        </authorList>
    </citation>
    <scope>NUCLEOTIDE SEQUENCE [LARGE SCALE GENOMIC DNA]</scope>
    <source>
        <strain evidence="2 3">DSM 19306</strain>
    </source>
</reference>
<evidence type="ECO:0000313" key="2">
    <source>
        <dbReference type="EMBL" id="KYH35687.1"/>
    </source>
</evidence>
<feature type="transmembrane region" description="Helical" evidence="1">
    <location>
        <begin position="6"/>
        <end position="24"/>
    </location>
</feature>
<dbReference type="Proteomes" id="UP000075531">
    <property type="component" value="Unassembled WGS sequence"/>
</dbReference>
<dbReference type="Pfam" id="PF06686">
    <property type="entry name" value="SpoIIIAC"/>
    <property type="match status" value="1"/>
</dbReference>
<dbReference type="STRING" id="1121338.CLTEP_00800"/>
<keyword evidence="1" id="KW-0472">Membrane</keyword>
<dbReference type="AlphaFoldDB" id="A0A151B7R5"/>
<protein>
    <submittedName>
        <fullName evidence="2">Stage III sporulation protein AC/AD protein family protein</fullName>
    </submittedName>
</protein>
<dbReference type="PATRIC" id="fig|1121338.3.peg.82"/>
<keyword evidence="1" id="KW-1133">Transmembrane helix</keyword>
<keyword evidence="1" id="KW-0812">Transmembrane</keyword>
<dbReference type="NCBIfam" id="TIGR02848">
    <property type="entry name" value="spore_III_AC"/>
    <property type="match status" value="1"/>
</dbReference>
<comment type="caution">
    <text evidence="2">The sequence shown here is derived from an EMBL/GenBank/DDBJ whole genome shotgun (WGS) entry which is preliminary data.</text>
</comment>